<proteinExistence type="predicted"/>
<feature type="compositionally biased region" description="Low complexity" evidence="1">
    <location>
        <begin position="220"/>
        <end position="238"/>
    </location>
</feature>
<feature type="compositionally biased region" description="Low complexity" evidence="1">
    <location>
        <begin position="815"/>
        <end position="846"/>
    </location>
</feature>
<feature type="region of interest" description="Disordered" evidence="1">
    <location>
        <begin position="601"/>
        <end position="644"/>
    </location>
</feature>
<evidence type="ECO:0000313" key="2">
    <source>
        <dbReference type="EMBL" id="KXZ43655.1"/>
    </source>
</evidence>
<feature type="region of interest" description="Disordered" evidence="1">
    <location>
        <begin position="220"/>
        <end position="243"/>
    </location>
</feature>
<evidence type="ECO:0000313" key="3">
    <source>
        <dbReference type="Proteomes" id="UP000075714"/>
    </source>
</evidence>
<gene>
    <name evidence="2" type="ORF">GPECTOR_83g267</name>
</gene>
<comment type="caution">
    <text evidence="2">The sequence shown here is derived from an EMBL/GenBank/DDBJ whole genome shotgun (WGS) entry which is preliminary data.</text>
</comment>
<protein>
    <submittedName>
        <fullName evidence="2">Uncharacterized protein</fullName>
    </submittedName>
</protein>
<dbReference type="EMBL" id="LSYV01000084">
    <property type="protein sequence ID" value="KXZ43655.1"/>
    <property type="molecule type" value="Genomic_DNA"/>
</dbReference>
<feature type="compositionally biased region" description="Basic and acidic residues" evidence="1">
    <location>
        <begin position="1367"/>
        <end position="1381"/>
    </location>
</feature>
<evidence type="ECO:0000256" key="1">
    <source>
        <dbReference type="SAM" id="MobiDB-lite"/>
    </source>
</evidence>
<name>A0A150G2C1_GONPE</name>
<sequence length="2272" mass="233853">MSVALAAILAEKSSPGCVFEPRSMPLPLSAGLLLAIHQAGLGQRGNLRNLIIASAAASAARAEIDADTHSAVALVAAPQLGPEVEAQPAPSPAVASPALARLVVRCLLRADCFQPCLMERLVAIGTRHADGSPLGFVVRLSEAESHRPVLPPLAPLFLTDRIVLAARYGQAAWDLEILALTNKGSPSTAMLVVILKRERDWLVSQAWGGLKQAGLELRQANGGADSSSGSAAKDGGSALELTEGEGPASHLLLSSKRAAEQIGKLQGMKGIELQLHAQLISPLQDVLQQRLTERVPPPLSEPELRALVQRGSADVTPEQRDMHARPFLGDSHSQRAAHAFRMLRSALVEALQQAVTAAYVPQRGEAGSASASSAASASASTTAEASFASLRRSFQLLVPALRALRAEVQPPPLSAKAAVAQLFTSAARSVDGARALTAALQHAPAALAAGALTPDAAAELAEDLLLTHRAWARHLVMTAARDRVRIEPVAQEQPEQRRLSWHQKREQEQKRAQEFERQRNRALEFERALGRWGELPWRNPDFMRGLTDLDEALSQLARAAARHLLRPLRDDELLAQLQSRPGLLGLDGEALPTREVLRDERTWAGAGSRTATPGEAASLRAESRAPPPVSAAADLGSGGGGGGAAAAAAAAAATSDALQAAHADSALWRTPALPLDLPLAPSGPLSSGRLWPAGHSGPAAAPRQRAGWTLDPGQQEINMRLAEMLQARTATPDLALAVLQLYHRHSRAIALPTQAALVLCLRRGAQAASPAQLGAMLGLLDRMRLYPAHVLHAAAARLLALHARGGGDRDGCGNGAPDAASPGAAEAGAGAGSEPTETPPAAAAAQGAASPVPAAALASLVRCLARTSPFAELDGALVRSSVEAAAAAMLQAQQQAREPAGAPAPAGGQGGLATEEGAVSIRARSHRGPQALPPDQAAALKRLVGDVQALCDRLRPAHRNAALAAIAPLRALAAQNADQALQALFVGVLEAVPHPGGRPSLPQLQLLVAHLPQMTSTPGLSRLVDRLLTAHEAYLAGELREPGLPAWRAADQLLRAAAASVFTVRLELLQGLQERVLLLPSPELMQLAAQCGCLHLLPPPTLAAIANRLRAFYGVAPRLHAGGQELGDPLGDEDELHDWASGANPTGSDGILGAAAMLPRRSAQQRVGDEAAPPASVALMGLAEAVRRRLLVRPGPGPDGDFAAPPAHGSLSVLEAAERRRTSDSPAMCLGVAHSLATVLAAEAAVTLTAAARSTAEDLACELMQRALAAPPVRPTAASASAATASPEQRATTLPLGPTELLQLLQAAAAQYRRRSSSAAYGSDGGAALLQQLLSRVMLQQRPSGGPWAGGAPLPTPSGSAAGADNTADREHPDPDRERRPHPPLQPQQGGERLSWLLQVARALLVRQPERSSWTEGAAVAAYTHQQQQQQQQQPPPQHQPQQQQQHAAGPLASARTTAQPIAALEAERALQQLQLMSDDVQELLMQLGGDPIHGSGLGLGLGSAEDYDSEADFQAGPDGVKRAAPQTAAPGWGQGGSWLGAGTAAGIPAGRYSDSDQRRGAAGPAAAAALGVPNGALQPPSDDARPDLRSLGAPRLGLAGGAMELFAAAADDGLDLGDGARPRGGAAAAAVAANAAVRRGLLASAHHLYDHVRPLLDELEVELAEEVGSGILAPCRRDAHDGDCGARRRQLLLDASEVLSLLGQTPEAVPDRAARGSDPWVVLSPSIADAAQAGELDPEDRLLLLERMAAAGFRGDTGLADLLFEGLAASLLQLSDLSAVAAASATNPQRTKASLHPERSPAVAGHSPLVGVPAEQSSSAVAAPPSALDSASAVELYQRASAAMAQLGRGDHPMVRPLAAAFAPLLDQRSLGGLLAEARRLAQARSRTAAADGDAAAGEDGAAEATAAAMSAVSAEVLRLLRRANTATRAAALESMAAAGAADGAFVEAAADMLLFDGKALGPELLVRTLNALATATTTAASASAAHGPNAAQLLRAMSARLKALTPDFSTVQLAAALAAAVRLAAAGLPGDRALPSVLRRAIGSRLRDPGCGAAEVAAMLRELAQRSIQHGPRPRQQGHNGAGNKSPTAAAAAAPSVPSRVALAQDVVGTWAGIGGAEAGLLDDAADALLRMAASRDDGAGSVCCGGNVAAEVWLEALASLGRLGYPASRSERWAALLAATLSELRRRAATEAEAMAAAARRGPRGGGLGCEGLALWPRALDVLMGLDELPPDLLVMAGGLMAEALQDEADGMAADVWVATDGMAELEGL</sequence>
<keyword evidence="3" id="KW-1185">Reference proteome</keyword>
<feature type="region of interest" description="Disordered" evidence="1">
    <location>
        <begin position="1416"/>
        <end position="1456"/>
    </location>
</feature>
<feature type="region of interest" description="Disordered" evidence="1">
    <location>
        <begin position="812"/>
        <end position="846"/>
    </location>
</feature>
<dbReference type="OrthoDB" id="553137at2759"/>
<feature type="region of interest" description="Disordered" evidence="1">
    <location>
        <begin position="1515"/>
        <end position="1536"/>
    </location>
</feature>
<feature type="region of interest" description="Disordered" evidence="1">
    <location>
        <begin position="2070"/>
        <end position="2093"/>
    </location>
</feature>
<accession>A0A150G2C1</accession>
<reference evidence="3" key="1">
    <citation type="journal article" date="2016" name="Nat. Commun.">
        <title>The Gonium pectorale genome demonstrates co-option of cell cycle regulation during the evolution of multicellularity.</title>
        <authorList>
            <person name="Hanschen E.R."/>
            <person name="Marriage T.N."/>
            <person name="Ferris P.J."/>
            <person name="Hamaji T."/>
            <person name="Toyoda A."/>
            <person name="Fujiyama A."/>
            <person name="Neme R."/>
            <person name="Noguchi H."/>
            <person name="Minakuchi Y."/>
            <person name="Suzuki M."/>
            <person name="Kawai-Toyooka H."/>
            <person name="Smith D.R."/>
            <person name="Sparks H."/>
            <person name="Anderson J."/>
            <person name="Bakaric R."/>
            <person name="Luria V."/>
            <person name="Karger A."/>
            <person name="Kirschner M.W."/>
            <person name="Durand P.M."/>
            <person name="Michod R.E."/>
            <person name="Nozaki H."/>
            <person name="Olson B.J."/>
        </authorList>
    </citation>
    <scope>NUCLEOTIDE SEQUENCE [LARGE SCALE GENOMIC DNA]</scope>
    <source>
        <strain evidence="3">NIES-2863</strain>
    </source>
</reference>
<feature type="compositionally biased region" description="Polar residues" evidence="1">
    <location>
        <begin position="2079"/>
        <end position="2089"/>
    </location>
</feature>
<organism evidence="2 3">
    <name type="scientific">Gonium pectorale</name>
    <name type="common">Green alga</name>
    <dbReference type="NCBI Taxonomy" id="33097"/>
    <lineage>
        <taxon>Eukaryota</taxon>
        <taxon>Viridiplantae</taxon>
        <taxon>Chlorophyta</taxon>
        <taxon>core chlorophytes</taxon>
        <taxon>Chlorophyceae</taxon>
        <taxon>CS clade</taxon>
        <taxon>Chlamydomonadales</taxon>
        <taxon>Volvocaceae</taxon>
        <taxon>Gonium</taxon>
    </lineage>
</organism>
<feature type="region of interest" description="Disordered" evidence="1">
    <location>
        <begin position="1341"/>
        <end position="1393"/>
    </location>
</feature>
<dbReference type="Proteomes" id="UP000075714">
    <property type="component" value="Unassembled WGS sequence"/>
</dbReference>
<feature type="region of interest" description="Disordered" evidence="1">
    <location>
        <begin position="1124"/>
        <end position="1143"/>
    </location>
</feature>